<evidence type="ECO:0000313" key="10">
    <source>
        <dbReference type="EMBL" id="KFC80600.1"/>
    </source>
</evidence>
<keyword evidence="4" id="KW-1003">Cell membrane</keyword>
<evidence type="ECO:0000313" key="11">
    <source>
        <dbReference type="Proteomes" id="UP000028640"/>
    </source>
</evidence>
<dbReference type="eggNOG" id="COG1172">
    <property type="taxonomic scope" value="Bacteria"/>
</dbReference>
<feature type="transmembrane region" description="Helical" evidence="9">
    <location>
        <begin position="305"/>
        <end position="324"/>
    </location>
</feature>
<dbReference type="Pfam" id="PF02653">
    <property type="entry name" value="BPD_transp_2"/>
    <property type="match status" value="1"/>
</dbReference>
<comment type="subcellular location">
    <subcellularLocation>
        <location evidence="1">Cell inner membrane</location>
        <topology evidence="1">Multi-pass membrane protein</topology>
    </subcellularLocation>
</comment>
<evidence type="ECO:0000256" key="3">
    <source>
        <dbReference type="ARBA" id="ARBA00022448"/>
    </source>
</evidence>
<evidence type="ECO:0000256" key="4">
    <source>
        <dbReference type="ARBA" id="ARBA00022475"/>
    </source>
</evidence>
<gene>
    <name evidence="10" type="ORF">GEAM_1918</name>
</gene>
<keyword evidence="6 9" id="KW-0812">Transmembrane</keyword>
<dbReference type="AlphaFoldDB" id="A0A085GA55"/>
<feature type="transmembrane region" description="Helical" evidence="9">
    <location>
        <begin position="20"/>
        <end position="41"/>
    </location>
</feature>
<accession>A0A085GA55</accession>
<protein>
    <submittedName>
        <fullName evidence="10">Permease component of an ABC superfamily ribose transporter</fullName>
    </submittedName>
</protein>
<feature type="transmembrane region" description="Helical" evidence="9">
    <location>
        <begin position="175"/>
        <end position="195"/>
    </location>
</feature>
<dbReference type="Proteomes" id="UP000028640">
    <property type="component" value="Unassembled WGS sequence"/>
</dbReference>
<dbReference type="STRING" id="910964.GEAM_1918"/>
<dbReference type="CDD" id="cd06579">
    <property type="entry name" value="TM_PBP1_transp_AraH_like"/>
    <property type="match status" value="1"/>
</dbReference>
<dbReference type="GO" id="GO:0022857">
    <property type="term" value="F:transmembrane transporter activity"/>
    <property type="evidence" value="ECO:0007669"/>
    <property type="project" value="InterPro"/>
</dbReference>
<dbReference type="PANTHER" id="PTHR32196:SF21">
    <property type="entry name" value="ABC TRANSPORTER PERMEASE PROTEIN YPHD-RELATED"/>
    <property type="match status" value="1"/>
</dbReference>
<comment type="similarity">
    <text evidence="2">Belongs to the binding-protein-dependent transport system permease family. AraH/RbsC subfamily.</text>
</comment>
<keyword evidence="3" id="KW-0813">Transport</keyword>
<feature type="transmembrane region" description="Helical" evidence="9">
    <location>
        <begin position="98"/>
        <end position="123"/>
    </location>
</feature>
<evidence type="ECO:0000256" key="2">
    <source>
        <dbReference type="ARBA" id="ARBA00007942"/>
    </source>
</evidence>
<feature type="transmembrane region" description="Helical" evidence="9">
    <location>
        <begin position="53"/>
        <end position="78"/>
    </location>
</feature>
<feature type="transmembrane region" description="Helical" evidence="9">
    <location>
        <begin position="280"/>
        <end position="299"/>
    </location>
</feature>
<keyword evidence="11" id="KW-1185">Reference proteome</keyword>
<evidence type="ECO:0000256" key="1">
    <source>
        <dbReference type="ARBA" id="ARBA00004429"/>
    </source>
</evidence>
<feature type="transmembrane region" description="Helical" evidence="9">
    <location>
        <begin position="135"/>
        <end position="155"/>
    </location>
</feature>
<name>A0A085GA55_EWIA3</name>
<evidence type="ECO:0000256" key="7">
    <source>
        <dbReference type="ARBA" id="ARBA00022989"/>
    </source>
</evidence>
<feature type="transmembrane region" description="Helical" evidence="9">
    <location>
        <begin position="250"/>
        <end position="268"/>
    </location>
</feature>
<dbReference type="EMBL" id="JMPJ01000053">
    <property type="protein sequence ID" value="KFC80600.1"/>
    <property type="molecule type" value="Genomic_DNA"/>
</dbReference>
<keyword evidence="7 9" id="KW-1133">Transmembrane helix</keyword>
<evidence type="ECO:0000256" key="8">
    <source>
        <dbReference type="ARBA" id="ARBA00023136"/>
    </source>
</evidence>
<proteinExistence type="inferred from homology"/>
<keyword evidence="8 9" id="KW-0472">Membrane</keyword>
<feature type="transmembrane region" description="Helical" evidence="9">
    <location>
        <begin position="226"/>
        <end position="244"/>
    </location>
</feature>
<dbReference type="PANTHER" id="PTHR32196">
    <property type="entry name" value="ABC TRANSPORTER PERMEASE PROTEIN YPHD-RELATED-RELATED"/>
    <property type="match status" value="1"/>
</dbReference>
<dbReference type="GO" id="GO:0005886">
    <property type="term" value="C:plasma membrane"/>
    <property type="evidence" value="ECO:0007669"/>
    <property type="project" value="UniProtKB-SubCell"/>
</dbReference>
<reference evidence="10 11" key="1">
    <citation type="submission" date="2014-05" db="EMBL/GenBank/DDBJ databases">
        <title>ATOL: Assembling a taxonomically balanced genome-scale reconstruction of the evolutionary history of the Enterobacteriaceae.</title>
        <authorList>
            <person name="Plunkett G.III."/>
            <person name="Neeno-Eckwall E.C."/>
            <person name="Glasner J.D."/>
            <person name="Perna N.T."/>
        </authorList>
    </citation>
    <scope>NUCLEOTIDE SEQUENCE [LARGE SCALE GENOMIC DNA]</scope>
    <source>
        <strain evidence="10 11">ATCC 33852</strain>
    </source>
</reference>
<evidence type="ECO:0000256" key="5">
    <source>
        <dbReference type="ARBA" id="ARBA00022519"/>
    </source>
</evidence>
<evidence type="ECO:0000256" key="9">
    <source>
        <dbReference type="SAM" id="Phobius"/>
    </source>
</evidence>
<evidence type="ECO:0000256" key="6">
    <source>
        <dbReference type="ARBA" id="ARBA00022692"/>
    </source>
</evidence>
<organism evidence="10 11">
    <name type="scientific">Ewingella americana (strain ATCC 33852 / DSM 4580 / CCUG 14506 / JCM 5911 / LMG 7869 / NCTC 12157 / CDC 1468-78)</name>
    <dbReference type="NCBI Taxonomy" id="910964"/>
    <lineage>
        <taxon>Bacteria</taxon>
        <taxon>Pseudomonadati</taxon>
        <taxon>Pseudomonadota</taxon>
        <taxon>Gammaproteobacteria</taxon>
        <taxon>Enterobacterales</taxon>
        <taxon>Yersiniaceae</taxon>
        <taxon>Ewingella</taxon>
    </lineage>
</organism>
<sequence>MGSSKMEKSWLSKAIGQHEFWLGLLVLVLAVGLSISTKEFLTLGNLTDVATSYAILGILACGLFVVLIAGGIDISFPAMTSIGQYVMASYIIHHGGSFPLAFGMAMGVGLLLGLVNGFLVYWLRVPAIIITIATLNLFYGLLVYLTNGTWLYGFPDWFMTGINWFSFTAADGYDYGLTLPLLSLLGVIIATGVLMNRTRVGRQIYAMGSNRDAASRLGLNILRLHFYVYGFMGLLAGIAAVVQAQITQSVAPNSLLGYELTVLAAVVLGGTSMTGGRGSLTGTVLGVMLLAFLQNGLTLLSISSYWHQVFSGVIILVSISSTAWNEKRKLAKGM</sequence>
<keyword evidence="5" id="KW-0997">Cell inner membrane</keyword>
<dbReference type="InterPro" id="IPR001851">
    <property type="entry name" value="ABC_transp_permease"/>
</dbReference>
<comment type="caution">
    <text evidence="10">The sequence shown here is derived from an EMBL/GenBank/DDBJ whole genome shotgun (WGS) entry which is preliminary data.</text>
</comment>